<reference evidence="2" key="1">
    <citation type="submission" date="2014-09" db="EMBL/GenBank/DDBJ databases">
        <title>Genome sequence of the luminous mushroom Mycena chlorophos for searching fungal bioluminescence genes.</title>
        <authorList>
            <person name="Tanaka Y."/>
            <person name="Kasuga D."/>
            <person name="Oba Y."/>
            <person name="Hase S."/>
            <person name="Sato K."/>
            <person name="Oba Y."/>
            <person name="Sakakibara Y."/>
        </authorList>
    </citation>
    <scope>NUCLEOTIDE SEQUENCE</scope>
</reference>
<keyword evidence="3" id="KW-1185">Reference proteome</keyword>
<evidence type="ECO:0008006" key="4">
    <source>
        <dbReference type="Google" id="ProtNLM"/>
    </source>
</evidence>
<protein>
    <recommendedName>
        <fullName evidence="4">HD domain-containing protein</fullName>
    </recommendedName>
</protein>
<proteinExistence type="predicted"/>
<feature type="compositionally biased region" description="Basic residues" evidence="1">
    <location>
        <begin position="83"/>
        <end position="95"/>
    </location>
</feature>
<dbReference type="EMBL" id="DF839112">
    <property type="protein sequence ID" value="GAT43518.1"/>
    <property type="molecule type" value="Genomic_DNA"/>
</dbReference>
<dbReference type="Gene3D" id="1.10.3210.10">
    <property type="entry name" value="Hypothetical protein af1432"/>
    <property type="match status" value="1"/>
</dbReference>
<organism evidence="2 3">
    <name type="scientific">Mycena chlorophos</name>
    <name type="common">Agaric fungus</name>
    <name type="synonym">Agaricus chlorophos</name>
    <dbReference type="NCBI Taxonomy" id="658473"/>
    <lineage>
        <taxon>Eukaryota</taxon>
        <taxon>Fungi</taxon>
        <taxon>Dikarya</taxon>
        <taxon>Basidiomycota</taxon>
        <taxon>Agaricomycotina</taxon>
        <taxon>Agaricomycetes</taxon>
        <taxon>Agaricomycetidae</taxon>
        <taxon>Agaricales</taxon>
        <taxon>Marasmiineae</taxon>
        <taxon>Mycenaceae</taxon>
        <taxon>Mycena</taxon>
    </lineage>
</organism>
<dbReference type="PANTHER" id="PTHR11373">
    <property type="entry name" value="DEOXYNUCLEOSIDE TRIPHOSPHATE TRIPHOSPHOHYDROLASE"/>
    <property type="match status" value="1"/>
</dbReference>
<accession>A0ABQ0KXI6</accession>
<name>A0ABQ0KXI6_MYCCL</name>
<dbReference type="PANTHER" id="PTHR11373:SF4">
    <property type="entry name" value="DEOXYNUCLEOSIDE TRIPHOSPHATE TRIPHOSPHOHYDROLASE SAMHD1"/>
    <property type="match status" value="1"/>
</dbReference>
<feature type="compositionally biased region" description="Basic and acidic residues" evidence="1">
    <location>
        <begin position="50"/>
        <end position="64"/>
    </location>
</feature>
<gene>
    <name evidence="2" type="ORF">MCHLO_01194</name>
</gene>
<dbReference type="Proteomes" id="UP000815677">
    <property type="component" value="Unassembled WGS sequence"/>
</dbReference>
<dbReference type="SUPFAM" id="SSF109604">
    <property type="entry name" value="HD-domain/PDEase-like"/>
    <property type="match status" value="1"/>
</dbReference>
<evidence type="ECO:0000256" key="1">
    <source>
        <dbReference type="SAM" id="MobiDB-lite"/>
    </source>
</evidence>
<dbReference type="InterPro" id="IPR050135">
    <property type="entry name" value="dGTPase-like"/>
</dbReference>
<evidence type="ECO:0000313" key="2">
    <source>
        <dbReference type="EMBL" id="GAT43518.1"/>
    </source>
</evidence>
<sequence length="190" mass="21597">MANHLQTSQPELHITARDVQIAGLCHDLGHGLDRGADGLFIPVVATDHQPRRDTLRRVEEDVRGPHPVSEGAQARAQRPLSRERHRLHPRPHRRGGITLRSDEKSFLFDIIVNERSGLDVDKFDYIARDAYMMGISSTVPSWRIIHSARVIDGETCINIKDDNLLLNIGASRFGLHKEHKSHRVYDCRRA</sequence>
<evidence type="ECO:0000313" key="3">
    <source>
        <dbReference type="Proteomes" id="UP000815677"/>
    </source>
</evidence>
<feature type="region of interest" description="Disordered" evidence="1">
    <location>
        <begin position="50"/>
        <end position="95"/>
    </location>
</feature>